<organism evidence="8">
    <name type="scientific">freshwater metagenome</name>
    <dbReference type="NCBI Taxonomy" id="449393"/>
    <lineage>
        <taxon>unclassified sequences</taxon>
        <taxon>metagenomes</taxon>
        <taxon>ecological metagenomes</taxon>
    </lineage>
</organism>
<dbReference type="PANTHER" id="PTHR11953">
    <property type="entry name" value="EXOSOME COMPLEX COMPONENT"/>
    <property type="match status" value="1"/>
</dbReference>
<dbReference type="GO" id="GO:0016075">
    <property type="term" value="P:rRNA catabolic process"/>
    <property type="evidence" value="ECO:0007669"/>
    <property type="project" value="TreeGrafter"/>
</dbReference>
<dbReference type="Gene3D" id="3.30.230.70">
    <property type="entry name" value="GHMP Kinase, N-terminal domain"/>
    <property type="match status" value="1"/>
</dbReference>
<reference evidence="8" key="1">
    <citation type="submission" date="2020-05" db="EMBL/GenBank/DDBJ databases">
        <authorList>
            <person name="Chiriac C."/>
            <person name="Salcher M."/>
            <person name="Ghai R."/>
            <person name="Kavagutti S V."/>
        </authorList>
    </citation>
    <scope>NUCLEOTIDE SEQUENCE</scope>
</reference>
<dbReference type="Pfam" id="PF01138">
    <property type="entry name" value="RNase_PH"/>
    <property type="match status" value="1"/>
</dbReference>
<gene>
    <name evidence="8" type="ORF">UFOPK3789_00804</name>
</gene>
<feature type="domain" description="Exoribonuclease phosphorolytic" evidence="7">
    <location>
        <begin position="162"/>
        <end position="224"/>
    </location>
</feature>
<accession>A0A6J7KFK7</accession>
<evidence type="ECO:0000313" key="8">
    <source>
        <dbReference type="EMBL" id="CAB4952952.1"/>
    </source>
</evidence>
<dbReference type="InterPro" id="IPR050080">
    <property type="entry name" value="RNase_PH"/>
</dbReference>
<feature type="domain" description="Exoribonuclease phosphorolytic" evidence="6">
    <location>
        <begin position="12"/>
        <end position="142"/>
    </location>
</feature>
<dbReference type="NCBIfam" id="TIGR01966">
    <property type="entry name" value="RNasePH"/>
    <property type="match status" value="1"/>
</dbReference>
<dbReference type="Pfam" id="PF03725">
    <property type="entry name" value="RNase_PH_C"/>
    <property type="match status" value="1"/>
</dbReference>
<sequence>MGIRHDGREPDQLRDVTFTRDFTELALGSVLVEFGRTRILCTASVEDRVPPWLRGKGRGWVTAEYSMLPGSTPERVSREAAKGKQSGRTQEIQRLIGRSLRAVTDLVALGEFQITVDCDALQADGGTRTAAICGGYLALHDACERMVQQGRLRINPVGELCAAVSVGIVGALPSLDLDYVEDSSAEVDMNVVMTGDGKFIEVQGTAEGAAFSRGELDSLLGLAEGGIAELFAMQREMLSVPPSPRSA</sequence>
<dbReference type="InterPro" id="IPR036345">
    <property type="entry name" value="ExoRNase_PH_dom2_sf"/>
</dbReference>
<dbReference type="SUPFAM" id="SSF54211">
    <property type="entry name" value="Ribosomal protein S5 domain 2-like"/>
    <property type="match status" value="1"/>
</dbReference>
<dbReference type="InterPro" id="IPR020568">
    <property type="entry name" value="Ribosomal_Su5_D2-typ_SF"/>
</dbReference>
<evidence type="ECO:0000256" key="4">
    <source>
        <dbReference type="ARBA" id="ARBA00022694"/>
    </source>
</evidence>
<keyword evidence="5" id="KW-0694">RNA-binding</keyword>
<proteinExistence type="inferred from homology"/>
<dbReference type="InterPro" id="IPR001247">
    <property type="entry name" value="ExoRNase_PH_dom1"/>
</dbReference>
<evidence type="ECO:0000256" key="3">
    <source>
        <dbReference type="ARBA" id="ARBA00022555"/>
    </source>
</evidence>
<evidence type="ECO:0000259" key="7">
    <source>
        <dbReference type="Pfam" id="PF03725"/>
    </source>
</evidence>
<name>A0A6J7KFK7_9ZZZZ</name>
<protein>
    <submittedName>
        <fullName evidence="8">Unannotated protein</fullName>
    </submittedName>
</protein>
<dbReference type="EMBL" id="CAFBNL010000037">
    <property type="protein sequence ID" value="CAB4952952.1"/>
    <property type="molecule type" value="Genomic_DNA"/>
</dbReference>
<dbReference type="FunFam" id="3.30.230.70:FF:000003">
    <property type="entry name" value="Ribonuclease PH"/>
    <property type="match status" value="1"/>
</dbReference>
<dbReference type="HAMAP" id="MF_00564">
    <property type="entry name" value="RNase_PH"/>
    <property type="match status" value="1"/>
</dbReference>
<keyword evidence="4" id="KW-0819">tRNA processing</keyword>
<dbReference type="PANTHER" id="PTHR11953:SF0">
    <property type="entry name" value="EXOSOME COMPLEX COMPONENT RRP41"/>
    <property type="match status" value="1"/>
</dbReference>
<keyword evidence="3" id="KW-0820">tRNA-binding</keyword>
<dbReference type="InterPro" id="IPR027408">
    <property type="entry name" value="PNPase/RNase_PH_dom_sf"/>
</dbReference>
<evidence type="ECO:0000256" key="2">
    <source>
        <dbReference type="ARBA" id="ARBA00022552"/>
    </source>
</evidence>
<evidence type="ECO:0000259" key="6">
    <source>
        <dbReference type="Pfam" id="PF01138"/>
    </source>
</evidence>
<dbReference type="GO" id="GO:0006364">
    <property type="term" value="P:rRNA processing"/>
    <property type="evidence" value="ECO:0007669"/>
    <property type="project" value="UniProtKB-KW"/>
</dbReference>
<dbReference type="GO" id="GO:0009022">
    <property type="term" value="F:tRNA nucleotidyltransferase activity"/>
    <property type="evidence" value="ECO:0007669"/>
    <property type="project" value="InterPro"/>
</dbReference>
<dbReference type="GO" id="GO:0008033">
    <property type="term" value="P:tRNA processing"/>
    <property type="evidence" value="ECO:0007669"/>
    <property type="project" value="UniProtKB-KW"/>
</dbReference>
<evidence type="ECO:0000256" key="1">
    <source>
        <dbReference type="ARBA" id="ARBA00006678"/>
    </source>
</evidence>
<dbReference type="InterPro" id="IPR015847">
    <property type="entry name" value="ExoRNase_PH_dom2"/>
</dbReference>
<dbReference type="SUPFAM" id="SSF55666">
    <property type="entry name" value="Ribonuclease PH domain 2-like"/>
    <property type="match status" value="1"/>
</dbReference>
<comment type="similarity">
    <text evidence="1">Belongs to the RNase PH family.</text>
</comment>
<dbReference type="AlphaFoldDB" id="A0A6J7KFK7"/>
<evidence type="ECO:0000256" key="5">
    <source>
        <dbReference type="ARBA" id="ARBA00022884"/>
    </source>
</evidence>
<dbReference type="CDD" id="cd11362">
    <property type="entry name" value="RNase_PH_bact"/>
    <property type="match status" value="1"/>
</dbReference>
<dbReference type="InterPro" id="IPR002381">
    <property type="entry name" value="RNase_PH_bac-type"/>
</dbReference>
<dbReference type="GO" id="GO:0000049">
    <property type="term" value="F:tRNA binding"/>
    <property type="evidence" value="ECO:0007669"/>
    <property type="project" value="UniProtKB-KW"/>
</dbReference>
<keyword evidence="2" id="KW-0698">rRNA processing</keyword>